<sequence length="65" mass="7475">MLSHVVLWDIGYSLYTYGSIFIIILIIWQVKRSYHGLTLEPKRSCCWLGDFPGKKLRSHGSCSLS</sequence>
<dbReference type="Proteomes" id="UP000593571">
    <property type="component" value="Unassembled WGS sequence"/>
</dbReference>
<dbReference type="EMBL" id="JACASE010000003">
    <property type="protein sequence ID" value="KAF6484321.1"/>
    <property type="molecule type" value="Genomic_DNA"/>
</dbReference>
<accession>A0A7J8IJ39</accession>
<keyword evidence="1" id="KW-1133">Transmembrane helix</keyword>
<gene>
    <name evidence="2" type="ORF">HJG63_004857</name>
</gene>
<evidence type="ECO:0000256" key="1">
    <source>
        <dbReference type="SAM" id="Phobius"/>
    </source>
</evidence>
<comment type="caution">
    <text evidence="2">The sequence shown here is derived from an EMBL/GenBank/DDBJ whole genome shotgun (WGS) entry which is preliminary data.</text>
</comment>
<proteinExistence type="predicted"/>
<organism evidence="2 3">
    <name type="scientific">Rousettus aegyptiacus</name>
    <name type="common">Egyptian fruit bat</name>
    <name type="synonym">Pteropus aegyptiacus</name>
    <dbReference type="NCBI Taxonomy" id="9407"/>
    <lineage>
        <taxon>Eukaryota</taxon>
        <taxon>Metazoa</taxon>
        <taxon>Chordata</taxon>
        <taxon>Craniata</taxon>
        <taxon>Vertebrata</taxon>
        <taxon>Euteleostomi</taxon>
        <taxon>Mammalia</taxon>
        <taxon>Eutheria</taxon>
        <taxon>Laurasiatheria</taxon>
        <taxon>Chiroptera</taxon>
        <taxon>Yinpterochiroptera</taxon>
        <taxon>Pteropodoidea</taxon>
        <taxon>Pteropodidae</taxon>
        <taxon>Rousettinae</taxon>
        <taxon>Rousettus</taxon>
    </lineage>
</organism>
<keyword evidence="3" id="KW-1185">Reference proteome</keyword>
<evidence type="ECO:0000313" key="2">
    <source>
        <dbReference type="EMBL" id="KAF6484321.1"/>
    </source>
</evidence>
<evidence type="ECO:0000313" key="3">
    <source>
        <dbReference type="Proteomes" id="UP000593571"/>
    </source>
</evidence>
<protein>
    <submittedName>
        <fullName evidence="2">Family with sequence similarity 205 member A</fullName>
    </submittedName>
</protein>
<keyword evidence="1" id="KW-0812">Transmembrane</keyword>
<name>A0A7J8IJ39_ROUAE</name>
<dbReference type="AlphaFoldDB" id="A0A7J8IJ39"/>
<keyword evidence="1" id="KW-0472">Membrane</keyword>
<reference evidence="2 3" key="1">
    <citation type="journal article" date="2020" name="Nature">
        <title>Six reference-quality genomes reveal evolution of bat adaptations.</title>
        <authorList>
            <person name="Jebb D."/>
            <person name="Huang Z."/>
            <person name="Pippel M."/>
            <person name="Hughes G.M."/>
            <person name="Lavrichenko K."/>
            <person name="Devanna P."/>
            <person name="Winkler S."/>
            <person name="Jermiin L.S."/>
            <person name="Skirmuntt E.C."/>
            <person name="Katzourakis A."/>
            <person name="Burkitt-Gray L."/>
            <person name="Ray D.A."/>
            <person name="Sullivan K.A.M."/>
            <person name="Roscito J.G."/>
            <person name="Kirilenko B.M."/>
            <person name="Davalos L.M."/>
            <person name="Corthals A.P."/>
            <person name="Power M.L."/>
            <person name="Jones G."/>
            <person name="Ransome R.D."/>
            <person name="Dechmann D.K.N."/>
            <person name="Locatelli A.G."/>
            <person name="Puechmaille S.J."/>
            <person name="Fedrigo O."/>
            <person name="Jarvis E.D."/>
            <person name="Hiller M."/>
            <person name="Vernes S.C."/>
            <person name="Myers E.W."/>
            <person name="Teeling E.C."/>
        </authorList>
    </citation>
    <scope>NUCLEOTIDE SEQUENCE [LARGE SCALE GENOMIC DNA]</scope>
    <source>
        <strain evidence="2">MRouAeg1</strain>
        <tissue evidence="2">Muscle</tissue>
    </source>
</reference>
<feature type="transmembrane region" description="Helical" evidence="1">
    <location>
        <begin position="12"/>
        <end position="30"/>
    </location>
</feature>